<dbReference type="Gene3D" id="3.20.20.140">
    <property type="entry name" value="Metal-dependent hydrolases"/>
    <property type="match status" value="1"/>
</dbReference>
<dbReference type="InterPro" id="IPR032466">
    <property type="entry name" value="Metal_Hydrolase"/>
</dbReference>
<dbReference type="SUPFAM" id="SSF51338">
    <property type="entry name" value="Composite domain of metallo-dependent hydrolases"/>
    <property type="match status" value="1"/>
</dbReference>
<dbReference type="CDD" id="cd01299">
    <property type="entry name" value="Met_dep_hydrolase_A"/>
    <property type="match status" value="1"/>
</dbReference>
<dbReference type="PANTHER" id="PTHR43135">
    <property type="entry name" value="ALPHA-D-RIBOSE 1-METHYLPHOSPHONATE 5-TRIPHOSPHATE DIPHOSPHATASE"/>
    <property type="match status" value="1"/>
</dbReference>
<evidence type="ECO:0000313" key="2">
    <source>
        <dbReference type="EMBL" id="SVB49999.1"/>
    </source>
</evidence>
<proteinExistence type="predicted"/>
<protein>
    <recommendedName>
        <fullName evidence="1">Amidohydrolase-related domain-containing protein</fullName>
    </recommendedName>
</protein>
<dbReference type="InterPro" id="IPR006680">
    <property type="entry name" value="Amidohydro-rel"/>
</dbReference>
<organism evidence="2">
    <name type="scientific">marine metagenome</name>
    <dbReference type="NCBI Taxonomy" id="408172"/>
    <lineage>
        <taxon>unclassified sequences</taxon>
        <taxon>metagenomes</taxon>
        <taxon>ecological metagenomes</taxon>
    </lineage>
</organism>
<dbReference type="Gene3D" id="2.30.40.10">
    <property type="entry name" value="Urease, subunit C, domain 1"/>
    <property type="match status" value="1"/>
</dbReference>
<dbReference type="GO" id="GO:0016810">
    <property type="term" value="F:hydrolase activity, acting on carbon-nitrogen (but not peptide) bonds"/>
    <property type="evidence" value="ECO:0007669"/>
    <property type="project" value="InterPro"/>
</dbReference>
<feature type="domain" description="Amidohydrolase-related" evidence="1">
    <location>
        <begin position="54"/>
        <end position="404"/>
    </location>
</feature>
<dbReference type="InterPro" id="IPR011059">
    <property type="entry name" value="Metal-dep_hydrolase_composite"/>
</dbReference>
<dbReference type="InterPro" id="IPR051781">
    <property type="entry name" value="Metallo-dep_Hydrolase"/>
</dbReference>
<reference evidence="2" key="1">
    <citation type="submission" date="2018-05" db="EMBL/GenBank/DDBJ databases">
        <authorList>
            <person name="Lanie J.A."/>
            <person name="Ng W.-L."/>
            <person name="Kazmierczak K.M."/>
            <person name="Andrzejewski T.M."/>
            <person name="Davidsen T.M."/>
            <person name="Wayne K.J."/>
            <person name="Tettelin H."/>
            <person name="Glass J.I."/>
            <person name="Rusch D."/>
            <person name="Podicherti R."/>
            <person name="Tsui H.-C.T."/>
            <person name="Winkler M.E."/>
        </authorList>
    </citation>
    <scope>NUCLEOTIDE SEQUENCE</scope>
</reference>
<name>A0A382EHV8_9ZZZZ</name>
<dbReference type="SUPFAM" id="SSF51556">
    <property type="entry name" value="Metallo-dependent hydrolases"/>
    <property type="match status" value="1"/>
</dbReference>
<accession>A0A382EHV8</accession>
<dbReference type="PANTHER" id="PTHR43135:SF3">
    <property type="entry name" value="ALPHA-D-RIBOSE 1-METHYLPHOSPHONATE 5-TRIPHOSPHATE DIPHOSPHATASE"/>
    <property type="match status" value="1"/>
</dbReference>
<dbReference type="EMBL" id="UINC01044477">
    <property type="protein sequence ID" value="SVB49999.1"/>
    <property type="molecule type" value="Genomic_DNA"/>
</dbReference>
<dbReference type="InterPro" id="IPR057744">
    <property type="entry name" value="OTAase-like"/>
</dbReference>
<evidence type="ECO:0000259" key="1">
    <source>
        <dbReference type="Pfam" id="PF01979"/>
    </source>
</evidence>
<dbReference type="AlphaFoldDB" id="A0A382EHV8"/>
<dbReference type="Pfam" id="PF01979">
    <property type="entry name" value="Amidohydro_1"/>
    <property type="match status" value="1"/>
</dbReference>
<sequence length="412" mass="43611">MKAVMCGELFDGTELTLKSDWTLLIDGGKIISSQPTSDSQIPSDSEVLDARAFTVIPGLIDCHDHIASFGYEIASRWGLTEQQSHRHMRIAATLRQTLQTGYTTIRDAGGLPAGFRNAIEEGLIPGPRLLISIGIISPTGGIAGHLSPSGHQSPFSDDPAVPDGVANGPDGMRKKVREMIGAGADVIKFAATGGASSRAGLEPRDMLITKEEIVSIVDEAHTLGKKVMCHALGGPGLTASIEAGVDSIEHGTFLHEDPTNLELMAQRGIFFAPTFAVYKYHAERGTPHGQRRASKLKTDHVKSLLAAMDHGVKVVAGTDAGGWIHGNNAEELSCLVEAGMSPSQAILAGTKTAAECIGLQNELGTLVEGKKADLLFVSKNPLIDISCLEFGQAVSVVMKGGEVVFDKDHHNE</sequence>
<gene>
    <name evidence="2" type="ORF">METZ01_LOCUS202853</name>
</gene>